<keyword evidence="4" id="KW-1185">Reference proteome</keyword>
<dbReference type="SUPFAM" id="SSF55729">
    <property type="entry name" value="Acyl-CoA N-acyltransferases (Nat)"/>
    <property type="match status" value="2"/>
</dbReference>
<dbReference type="InterPro" id="IPR000182">
    <property type="entry name" value="GNAT_dom"/>
</dbReference>
<gene>
    <name evidence="3" type="primary">mshD</name>
    <name evidence="3" type="ORF">CROST_000600</name>
</gene>
<organism evidence="3 4">
    <name type="scientific">Clostridium felsineum</name>
    <dbReference type="NCBI Taxonomy" id="36839"/>
    <lineage>
        <taxon>Bacteria</taxon>
        <taxon>Bacillati</taxon>
        <taxon>Bacillota</taxon>
        <taxon>Clostridia</taxon>
        <taxon>Eubacteriales</taxon>
        <taxon>Clostridiaceae</taxon>
        <taxon>Clostridium</taxon>
    </lineage>
</organism>
<keyword evidence="2 3" id="KW-0012">Acyltransferase</keyword>
<dbReference type="EC" id="2.3.1.189" evidence="3"/>
<keyword evidence="1 3" id="KW-0808">Transferase</keyword>
<evidence type="ECO:0000256" key="2">
    <source>
        <dbReference type="ARBA" id="ARBA00023315"/>
    </source>
</evidence>
<dbReference type="InterPro" id="IPR016181">
    <property type="entry name" value="Acyl_CoA_acyltransferase"/>
</dbReference>
<evidence type="ECO:0000313" key="3">
    <source>
        <dbReference type="EMBL" id="URZ09389.1"/>
    </source>
</evidence>
<dbReference type="AlphaFoldDB" id="A0A1S8L614"/>
<proteinExistence type="predicted"/>
<reference evidence="3 4" key="1">
    <citation type="submission" date="2022-04" db="EMBL/GenBank/DDBJ databases">
        <title>Genome sequence of C. roseum typestrain.</title>
        <authorList>
            <person name="Poehlein A."/>
            <person name="Schoch T."/>
            <person name="Duerre P."/>
            <person name="Daniel R."/>
        </authorList>
    </citation>
    <scope>NUCLEOTIDE SEQUENCE [LARGE SCALE GENOMIC DNA]</scope>
    <source>
        <strain evidence="3 4">DSM 7320</strain>
    </source>
</reference>
<accession>A0A1S8L614</accession>
<evidence type="ECO:0000313" key="4">
    <source>
        <dbReference type="Proteomes" id="UP000190951"/>
    </source>
</evidence>
<protein>
    <submittedName>
        <fullName evidence="3">Mycothiol acetyltransferase</fullName>
        <ecNumber evidence="3">2.3.1.189</ecNumber>
    </submittedName>
</protein>
<dbReference type="PANTHER" id="PTHR43420">
    <property type="entry name" value="ACETYLTRANSFERASE"/>
    <property type="match status" value="1"/>
</dbReference>
<evidence type="ECO:0000256" key="1">
    <source>
        <dbReference type="ARBA" id="ARBA00022679"/>
    </source>
</evidence>
<dbReference type="InterPro" id="IPR050680">
    <property type="entry name" value="YpeA/RimI_acetyltransf"/>
</dbReference>
<dbReference type="Gene3D" id="3.40.630.30">
    <property type="match status" value="2"/>
</dbReference>
<dbReference type="Pfam" id="PF00583">
    <property type="entry name" value="Acetyltransf_1"/>
    <property type="match status" value="1"/>
</dbReference>
<dbReference type="KEGG" id="crw:CROST_000600"/>
<dbReference type="Proteomes" id="UP000190951">
    <property type="component" value="Chromosome"/>
</dbReference>
<dbReference type="EMBL" id="CP096983">
    <property type="protein sequence ID" value="URZ09389.1"/>
    <property type="molecule type" value="Genomic_DNA"/>
</dbReference>
<sequence length="283" mass="33008">MIIKELNCLSSKLIKDIEKLISACNKFDGVEHEINLDEGFNFNKYMNWLFVIYEGDIAVSVLSIFAPRKEEGEISACTLPSYREKGYFKKLYTRAIEELRKYNIPKKLFICPKESKTGKEVIKKNNGIYKFAEYTMKFNKNEFVRLSKYTSKLIEININELDKISKVASVIYNESLEEARSTMKNAIEAKERIQFKLMFQKNDIGMVAVHFYNSKVSIFSVGILPEYRGFGLGREMMCMVLEYLVKNNYGQIFLEVNSDNNIAFKLYKSLGFEVTTEIDYYEK</sequence>
<dbReference type="CDD" id="cd04301">
    <property type="entry name" value="NAT_SF"/>
    <property type="match status" value="2"/>
</dbReference>
<name>A0A1S8L614_9CLOT</name>
<dbReference type="GO" id="GO:0035447">
    <property type="term" value="F:mycothiol synthase activity"/>
    <property type="evidence" value="ECO:0007669"/>
    <property type="project" value="UniProtKB-EC"/>
</dbReference>
<dbReference type="STRING" id="84029.CROST_22620"/>
<dbReference type="PROSITE" id="PS51186">
    <property type="entry name" value="GNAT"/>
    <property type="match status" value="2"/>
</dbReference>
<dbReference type="RefSeq" id="WP_077836074.1">
    <property type="nucleotide sequence ID" value="NZ_CP096983.1"/>
</dbReference>